<reference evidence="1" key="2">
    <citation type="journal article" date="2023" name="Science">
        <title>Genomic signatures of disease resistance in endangered staghorn corals.</title>
        <authorList>
            <person name="Vollmer S.V."/>
            <person name="Selwyn J.D."/>
            <person name="Despard B.A."/>
            <person name="Roesel C.L."/>
        </authorList>
    </citation>
    <scope>NUCLEOTIDE SEQUENCE</scope>
    <source>
        <strain evidence="1">K2</strain>
    </source>
</reference>
<dbReference type="AlphaFoldDB" id="A0AAD9Q5S1"/>
<comment type="caution">
    <text evidence="1">The sequence shown here is derived from an EMBL/GenBank/DDBJ whole genome shotgun (WGS) entry which is preliminary data.</text>
</comment>
<dbReference type="Proteomes" id="UP001249851">
    <property type="component" value="Unassembled WGS sequence"/>
</dbReference>
<reference evidence="1" key="1">
    <citation type="journal article" date="2023" name="G3 (Bethesda)">
        <title>Whole genome assembly and annotation of the endangered Caribbean coral Acropora cervicornis.</title>
        <authorList>
            <person name="Selwyn J.D."/>
            <person name="Vollmer S.V."/>
        </authorList>
    </citation>
    <scope>NUCLEOTIDE SEQUENCE</scope>
    <source>
        <strain evidence="1">K2</strain>
    </source>
</reference>
<accession>A0AAD9Q5S1</accession>
<proteinExistence type="predicted"/>
<protein>
    <submittedName>
        <fullName evidence="1">Uncharacterized protein</fullName>
    </submittedName>
</protein>
<sequence>MSSSDVSYVSSSESEGAETENISECYCCCELNGCIEALESDIVIQDFPQGTKLTCITQHPGFNPVCLQKWSLRLAAGKYRSKTKKTYKQTRSDESFLRSVSCWDFSELVYGFLGNRRYPLPGCAYDAIRKTFPCSKDEEFTGFELDDDAI</sequence>
<gene>
    <name evidence="1" type="ORF">P5673_023239</name>
</gene>
<keyword evidence="2" id="KW-1185">Reference proteome</keyword>
<dbReference type="EMBL" id="JARQWQ010000064">
    <property type="protein sequence ID" value="KAK2555255.1"/>
    <property type="molecule type" value="Genomic_DNA"/>
</dbReference>
<evidence type="ECO:0000313" key="1">
    <source>
        <dbReference type="EMBL" id="KAK2555255.1"/>
    </source>
</evidence>
<name>A0AAD9Q5S1_ACRCE</name>
<organism evidence="1 2">
    <name type="scientific">Acropora cervicornis</name>
    <name type="common">Staghorn coral</name>
    <dbReference type="NCBI Taxonomy" id="6130"/>
    <lineage>
        <taxon>Eukaryota</taxon>
        <taxon>Metazoa</taxon>
        <taxon>Cnidaria</taxon>
        <taxon>Anthozoa</taxon>
        <taxon>Hexacorallia</taxon>
        <taxon>Scleractinia</taxon>
        <taxon>Astrocoeniina</taxon>
        <taxon>Acroporidae</taxon>
        <taxon>Acropora</taxon>
    </lineage>
</organism>
<dbReference type="PANTHER" id="PTHR36981">
    <property type="entry name" value="ZGC:195170"/>
    <property type="match status" value="1"/>
</dbReference>
<evidence type="ECO:0000313" key="2">
    <source>
        <dbReference type="Proteomes" id="UP001249851"/>
    </source>
</evidence>
<dbReference type="PANTHER" id="PTHR36981:SF1">
    <property type="entry name" value="P2X PURINORECEPTOR 7 INTRACELLULAR DOMAIN-CONTAINING PROTEIN"/>
    <property type="match status" value="1"/>
</dbReference>